<protein>
    <submittedName>
        <fullName evidence="2">Uncharacterized protein</fullName>
    </submittedName>
</protein>
<evidence type="ECO:0000313" key="2">
    <source>
        <dbReference type="EMBL" id="KAJ8343552.1"/>
    </source>
</evidence>
<accession>A0A9Q1ERD8</accession>
<keyword evidence="3" id="KW-1185">Reference proteome</keyword>
<dbReference type="OrthoDB" id="10608948at2759"/>
<organism evidence="2 3">
    <name type="scientific">Synaphobranchus kaupii</name>
    <name type="common">Kaup's arrowtooth eel</name>
    <dbReference type="NCBI Taxonomy" id="118154"/>
    <lineage>
        <taxon>Eukaryota</taxon>
        <taxon>Metazoa</taxon>
        <taxon>Chordata</taxon>
        <taxon>Craniata</taxon>
        <taxon>Vertebrata</taxon>
        <taxon>Euteleostomi</taxon>
        <taxon>Actinopterygii</taxon>
        <taxon>Neopterygii</taxon>
        <taxon>Teleostei</taxon>
        <taxon>Anguilliformes</taxon>
        <taxon>Synaphobranchidae</taxon>
        <taxon>Synaphobranchus</taxon>
    </lineage>
</organism>
<reference evidence="2" key="1">
    <citation type="journal article" date="2023" name="Science">
        <title>Genome structures resolve the early diversification of teleost fishes.</title>
        <authorList>
            <person name="Parey E."/>
            <person name="Louis A."/>
            <person name="Montfort J."/>
            <person name="Bouchez O."/>
            <person name="Roques C."/>
            <person name="Iampietro C."/>
            <person name="Lluch J."/>
            <person name="Castinel A."/>
            <person name="Donnadieu C."/>
            <person name="Desvignes T."/>
            <person name="Floi Bucao C."/>
            <person name="Jouanno E."/>
            <person name="Wen M."/>
            <person name="Mejri S."/>
            <person name="Dirks R."/>
            <person name="Jansen H."/>
            <person name="Henkel C."/>
            <person name="Chen W.J."/>
            <person name="Zahm M."/>
            <person name="Cabau C."/>
            <person name="Klopp C."/>
            <person name="Thompson A.W."/>
            <person name="Robinson-Rechavi M."/>
            <person name="Braasch I."/>
            <person name="Lecointre G."/>
            <person name="Bobe J."/>
            <person name="Postlethwait J.H."/>
            <person name="Berthelot C."/>
            <person name="Roest Crollius H."/>
            <person name="Guiguen Y."/>
        </authorList>
    </citation>
    <scope>NUCLEOTIDE SEQUENCE</scope>
    <source>
        <strain evidence="2">WJC10195</strain>
    </source>
</reference>
<dbReference type="EMBL" id="JAINUF010000013">
    <property type="protein sequence ID" value="KAJ8343552.1"/>
    <property type="molecule type" value="Genomic_DNA"/>
</dbReference>
<comment type="caution">
    <text evidence="2">The sequence shown here is derived from an EMBL/GenBank/DDBJ whole genome shotgun (WGS) entry which is preliminary data.</text>
</comment>
<evidence type="ECO:0000313" key="3">
    <source>
        <dbReference type="Proteomes" id="UP001152622"/>
    </source>
</evidence>
<feature type="region of interest" description="Disordered" evidence="1">
    <location>
        <begin position="58"/>
        <end position="93"/>
    </location>
</feature>
<sequence length="93" mass="9901">MTEPERGQSSVSVCDGLGFLLLNSTAFPRPRPERREQPRMSVELARCRCGQCLGRGNPPGGFKGAAASGRTAPASFQPLPRQSLSPSHPPALD</sequence>
<dbReference type="AlphaFoldDB" id="A0A9Q1ERD8"/>
<evidence type="ECO:0000256" key="1">
    <source>
        <dbReference type="SAM" id="MobiDB-lite"/>
    </source>
</evidence>
<name>A0A9Q1ERD8_SYNKA</name>
<proteinExistence type="predicted"/>
<dbReference type="Proteomes" id="UP001152622">
    <property type="component" value="Chromosome 13"/>
</dbReference>
<gene>
    <name evidence="2" type="ORF">SKAU_G00308810</name>
</gene>